<dbReference type="Pfam" id="PF00486">
    <property type="entry name" value="Trans_reg_C"/>
    <property type="match status" value="1"/>
</dbReference>
<dbReference type="Proteomes" id="UP000198878">
    <property type="component" value="Unassembled WGS sequence"/>
</dbReference>
<dbReference type="Gene3D" id="1.25.40.10">
    <property type="entry name" value="Tetratricopeptide repeat domain"/>
    <property type="match status" value="1"/>
</dbReference>
<evidence type="ECO:0000313" key="8">
    <source>
        <dbReference type="Proteomes" id="UP000198878"/>
    </source>
</evidence>
<keyword evidence="2" id="KW-0805">Transcription regulation</keyword>
<dbReference type="InterPro" id="IPR027417">
    <property type="entry name" value="P-loop_NTPase"/>
</dbReference>
<dbReference type="InterPro" id="IPR011990">
    <property type="entry name" value="TPR-like_helical_dom_sf"/>
</dbReference>
<feature type="domain" description="OmpR/PhoB-type" evidence="6">
    <location>
        <begin position="1"/>
        <end position="91"/>
    </location>
</feature>
<dbReference type="InterPro" id="IPR036388">
    <property type="entry name" value="WH-like_DNA-bd_sf"/>
</dbReference>
<dbReference type="CDD" id="cd02019">
    <property type="entry name" value="NK"/>
    <property type="match status" value="1"/>
</dbReference>
<dbReference type="GO" id="GO:0003677">
    <property type="term" value="F:DNA binding"/>
    <property type="evidence" value="ECO:0007669"/>
    <property type="project" value="UniProtKB-UniRule"/>
</dbReference>
<dbReference type="SUPFAM" id="SSF48452">
    <property type="entry name" value="TPR-like"/>
    <property type="match status" value="1"/>
</dbReference>
<dbReference type="SMART" id="SM01043">
    <property type="entry name" value="BTAD"/>
    <property type="match status" value="1"/>
</dbReference>
<dbReference type="OrthoDB" id="581105at2"/>
<protein>
    <submittedName>
        <fullName evidence="7">DNA-binding transcriptional activator of the SARP family</fullName>
    </submittedName>
</protein>
<proteinExistence type="inferred from homology"/>
<evidence type="ECO:0000313" key="7">
    <source>
        <dbReference type="EMBL" id="SEF38010.1"/>
    </source>
</evidence>
<dbReference type="PROSITE" id="PS51755">
    <property type="entry name" value="OMPR_PHOB"/>
    <property type="match status" value="1"/>
</dbReference>
<dbReference type="SUPFAM" id="SSF46894">
    <property type="entry name" value="C-terminal effector domain of the bipartite response regulators"/>
    <property type="match status" value="1"/>
</dbReference>
<dbReference type="GO" id="GO:0043531">
    <property type="term" value="F:ADP binding"/>
    <property type="evidence" value="ECO:0007669"/>
    <property type="project" value="InterPro"/>
</dbReference>
<dbReference type="GO" id="GO:0000160">
    <property type="term" value="P:phosphorelay signal transduction system"/>
    <property type="evidence" value="ECO:0007669"/>
    <property type="project" value="InterPro"/>
</dbReference>
<accession>A0A1H5RI94</accession>
<dbReference type="FunFam" id="1.25.40.10:FF:000222">
    <property type="entry name" value="SARP family transcriptional regulator"/>
    <property type="match status" value="1"/>
</dbReference>
<dbReference type="STRING" id="218821.SAMN05421837_11776"/>
<dbReference type="Pfam" id="PF03704">
    <property type="entry name" value="BTAD"/>
    <property type="match status" value="1"/>
</dbReference>
<dbReference type="PANTHER" id="PTHR35807">
    <property type="entry name" value="TRANSCRIPTIONAL REGULATOR REDD-RELATED"/>
    <property type="match status" value="1"/>
</dbReference>
<dbReference type="PRINTS" id="PR00364">
    <property type="entry name" value="DISEASERSIST"/>
</dbReference>
<dbReference type="InterPro" id="IPR001867">
    <property type="entry name" value="OmpR/PhoB-type_DNA-bd"/>
</dbReference>
<evidence type="ECO:0000256" key="1">
    <source>
        <dbReference type="ARBA" id="ARBA00005820"/>
    </source>
</evidence>
<dbReference type="Pfam" id="PF00931">
    <property type="entry name" value="NB-ARC"/>
    <property type="match status" value="1"/>
</dbReference>
<dbReference type="Gene3D" id="1.10.10.10">
    <property type="entry name" value="Winged helix-like DNA-binding domain superfamily/Winged helix DNA-binding domain"/>
    <property type="match status" value="1"/>
</dbReference>
<evidence type="ECO:0000256" key="4">
    <source>
        <dbReference type="ARBA" id="ARBA00023163"/>
    </source>
</evidence>
<dbReference type="InterPro" id="IPR002182">
    <property type="entry name" value="NB-ARC"/>
</dbReference>
<dbReference type="SMART" id="SM00862">
    <property type="entry name" value="Trans_reg_C"/>
    <property type="match status" value="1"/>
</dbReference>
<organism evidence="7 8">
    <name type="scientific">Amycolatopsis pretoriensis</name>
    <dbReference type="NCBI Taxonomy" id="218821"/>
    <lineage>
        <taxon>Bacteria</taxon>
        <taxon>Bacillati</taxon>
        <taxon>Actinomycetota</taxon>
        <taxon>Actinomycetes</taxon>
        <taxon>Pseudonocardiales</taxon>
        <taxon>Pseudonocardiaceae</taxon>
        <taxon>Amycolatopsis</taxon>
    </lineage>
</organism>
<keyword evidence="4" id="KW-0804">Transcription</keyword>
<gene>
    <name evidence="7" type="ORF">SAMN05421837_11776</name>
</gene>
<keyword evidence="8" id="KW-1185">Reference proteome</keyword>
<dbReference type="PANTHER" id="PTHR35807:SF1">
    <property type="entry name" value="TRANSCRIPTIONAL REGULATOR REDD"/>
    <property type="match status" value="1"/>
</dbReference>
<dbReference type="CDD" id="cd15831">
    <property type="entry name" value="BTAD"/>
    <property type="match status" value="1"/>
</dbReference>
<dbReference type="RefSeq" id="WP_086675774.1">
    <property type="nucleotide sequence ID" value="NZ_FNUJ01000017.1"/>
</dbReference>
<dbReference type="Gene3D" id="3.40.50.300">
    <property type="entry name" value="P-loop containing nucleotide triphosphate hydrolases"/>
    <property type="match status" value="1"/>
</dbReference>
<dbReference type="GO" id="GO:0006355">
    <property type="term" value="P:regulation of DNA-templated transcription"/>
    <property type="evidence" value="ECO:0007669"/>
    <property type="project" value="InterPro"/>
</dbReference>
<evidence type="ECO:0000256" key="5">
    <source>
        <dbReference type="PROSITE-ProRule" id="PRU01091"/>
    </source>
</evidence>
<feature type="DNA-binding region" description="OmpR/PhoB-type" evidence="5">
    <location>
        <begin position="1"/>
        <end position="91"/>
    </location>
</feature>
<name>A0A1H5RI94_9PSEU</name>
<evidence type="ECO:0000256" key="2">
    <source>
        <dbReference type="ARBA" id="ARBA00023015"/>
    </source>
</evidence>
<dbReference type="SUPFAM" id="SSF52540">
    <property type="entry name" value="P-loop containing nucleoside triphosphate hydrolases"/>
    <property type="match status" value="1"/>
</dbReference>
<comment type="similarity">
    <text evidence="1">Belongs to the AfsR/DnrI/RedD regulatory family.</text>
</comment>
<sequence>MYFELLGTLRVQRDGERVDLGGLRQQRLLVMLLLSVNKVVGADRLLEAMWDGEPPVTARRQLHNAVAALRRSFGAAKHLVVKDGPGYRITADPQDVDAHRFTALVGSASAAAAAGRATAAVEHLEAALALWNGPALSGLNSPVFEIVAARFEENRLTATERLIGLRLDAGEASSLVPQLGELVSRHPLREETRKLLMLALHRCGRTADALNAYEQGRRMLRDELGVDPGASIRELYERILRDDPPKRRPAEPAAGRSFLPYDTAHFTGRAEELRFLAGSRPAGTALSILAVDGMAGSGKTTLAVRLAHQLAHRYPEGHLYIDLHGHTADQAPLEPDAALERLLLDFGLPPSRIPRDARQRAARWRAEVAERRVLVVLDNALDARQVRPLLPGTGKAQVIITSRRRLAGLDGVTSRSLDVFPSSDAAALFTRIAGPERTAARPDAVAEIVALCGNLPLAITIAACRFHNRPAWSLEDLAFRLRDRGQRLSELSLEDRSVVSRFEVSYERLTAAQRRLFRALGAFAGEEFDATDAALLVNQPGPAVERVLEELFDAHVLRQRTAGRYHFHALVREHARAKGEEHEALLSTFGRALPSVGELECSLG</sequence>
<evidence type="ECO:0000256" key="3">
    <source>
        <dbReference type="ARBA" id="ARBA00023125"/>
    </source>
</evidence>
<evidence type="ECO:0000259" key="6">
    <source>
        <dbReference type="PROSITE" id="PS51755"/>
    </source>
</evidence>
<dbReference type="InterPro" id="IPR005158">
    <property type="entry name" value="BTAD"/>
</dbReference>
<reference evidence="8" key="1">
    <citation type="submission" date="2016-10" db="EMBL/GenBank/DDBJ databases">
        <authorList>
            <person name="Varghese N."/>
            <person name="Submissions S."/>
        </authorList>
    </citation>
    <scope>NUCLEOTIDE SEQUENCE [LARGE SCALE GENOMIC DNA]</scope>
    <source>
        <strain evidence="8">DSM 44654</strain>
    </source>
</reference>
<dbReference type="EMBL" id="FNUJ01000017">
    <property type="protein sequence ID" value="SEF38010.1"/>
    <property type="molecule type" value="Genomic_DNA"/>
</dbReference>
<dbReference type="InterPro" id="IPR016032">
    <property type="entry name" value="Sig_transdc_resp-reg_C-effctor"/>
</dbReference>
<dbReference type="InterPro" id="IPR051677">
    <property type="entry name" value="AfsR-DnrI-RedD_regulator"/>
</dbReference>
<keyword evidence="3 5" id="KW-0238">DNA-binding</keyword>
<dbReference type="AlphaFoldDB" id="A0A1H5RI94"/>